<feature type="region of interest" description="Disordered" evidence="1">
    <location>
        <begin position="99"/>
        <end position="122"/>
    </location>
</feature>
<sequence length="122" mass="12930">MNLQGKITLTHDGRAYALTINYAALCTFEEVTGKNGFAMLNLLAAGGLQAGLVSARDLRALIFGGLKAHDDTVTLELAGEILDANPDAFVQAIKAAMPAEGDLPKEGGGPGKRRRPKRRRAK</sequence>
<dbReference type="Proteomes" id="UP001595596">
    <property type="component" value="Unassembled WGS sequence"/>
</dbReference>
<keyword evidence="3" id="KW-1185">Reference proteome</keyword>
<reference evidence="3" key="1">
    <citation type="journal article" date="2019" name="Int. J. Syst. Evol. Microbiol.">
        <title>The Global Catalogue of Microorganisms (GCM) 10K type strain sequencing project: providing services to taxonomists for standard genome sequencing and annotation.</title>
        <authorList>
            <consortium name="The Broad Institute Genomics Platform"/>
            <consortium name="The Broad Institute Genome Sequencing Center for Infectious Disease"/>
            <person name="Wu L."/>
            <person name="Ma J."/>
        </authorList>
    </citation>
    <scope>NUCLEOTIDE SEQUENCE [LARGE SCALE GENOMIC DNA]</scope>
    <source>
        <strain evidence="3">VKM B-3226</strain>
    </source>
</reference>
<comment type="caution">
    <text evidence="2">The sequence shown here is derived from an EMBL/GenBank/DDBJ whole genome shotgun (WGS) entry which is preliminary data.</text>
</comment>
<evidence type="ECO:0000313" key="2">
    <source>
        <dbReference type="EMBL" id="MFC3569197.1"/>
    </source>
</evidence>
<accession>A0ABV7RYS1</accession>
<dbReference type="EMBL" id="JBHRXE010000016">
    <property type="protein sequence ID" value="MFC3569197.1"/>
    <property type="molecule type" value="Genomic_DNA"/>
</dbReference>
<evidence type="ECO:0000313" key="3">
    <source>
        <dbReference type="Proteomes" id="UP001595596"/>
    </source>
</evidence>
<dbReference type="RefSeq" id="WP_379028895.1">
    <property type="nucleotide sequence ID" value="NZ_JBHRXE010000016.1"/>
</dbReference>
<evidence type="ECO:0008006" key="4">
    <source>
        <dbReference type="Google" id="ProtNLM"/>
    </source>
</evidence>
<proteinExistence type="predicted"/>
<gene>
    <name evidence="2" type="ORF">ACFOMP_07015</name>
</gene>
<name>A0ABV7RYS1_9RHOB</name>
<organism evidence="2 3">
    <name type="scientific">Paracoccus simplex</name>
    <dbReference type="NCBI Taxonomy" id="2086346"/>
    <lineage>
        <taxon>Bacteria</taxon>
        <taxon>Pseudomonadati</taxon>
        <taxon>Pseudomonadota</taxon>
        <taxon>Alphaproteobacteria</taxon>
        <taxon>Rhodobacterales</taxon>
        <taxon>Paracoccaceae</taxon>
        <taxon>Paracoccus</taxon>
    </lineage>
</organism>
<protein>
    <recommendedName>
        <fullName evidence="4">Gene transfer agent family protein</fullName>
    </recommendedName>
</protein>
<feature type="compositionally biased region" description="Basic residues" evidence="1">
    <location>
        <begin position="111"/>
        <end position="122"/>
    </location>
</feature>
<evidence type="ECO:0000256" key="1">
    <source>
        <dbReference type="SAM" id="MobiDB-lite"/>
    </source>
</evidence>